<dbReference type="RefSeq" id="WP_139516763.1">
    <property type="nucleotide sequence ID" value="NZ_CP040896.1"/>
</dbReference>
<dbReference type="AlphaFoldDB" id="A0A5B8A393"/>
<dbReference type="OrthoDB" id="286413at2"/>
<reference evidence="1 2" key="1">
    <citation type="submission" date="2019-06" db="EMBL/GenBank/DDBJ databases">
        <authorList>
            <person name="Srinivasan S."/>
        </authorList>
    </citation>
    <scope>NUCLEOTIDE SEQUENCE [LARGE SCALE GENOMIC DNA]</scope>
    <source>
        <strain evidence="1 2">17J68-5</strain>
    </source>
</reference>
<accession>A0A5B8A393</accession>
<gene>
    <name evidence="1" type="ORF">FHG12_16455</name>
</gene>
<dbReference type="EMBL" id="CP040896">
    <property type="protein sequence ID" value="QDA61589.1"/>
    <property type="molecule type" value="Genomic_DNA"/>
</dbReference>
<dbReference type="Proteomes" id="UP000305398">
    <property type="component" value="Chromosome"/>
</dbReference>
<keyword evidence="2" id="KW-1185">Reference proteome</keyword>
<sequence length="190" mass="21447">MQRKQPDVVQQFGEYLQNSTAEFADIQPVKDAEAKLHNLLNDSHKAKAFRAIGQAGTGSLIAFWKDNKATDFKRAPVVWLSSEGFPNSVFASSFEEYLSLLPYGTGFIYDVLSNYYFHKQSPQLQPAPQEKFTAAKIKSYLKQNISQYKGHAEFLTWLKDEATVTVASAPLDVIEKAIQHHPDLAAWLKH</sequence>
<evidence type="ECO:0000313" key="1">
    <source>
        <dbReference type="EMBL" id="QDA61589.1"/>
    </source>
</evidence>
<organism evidence="1 2">
    <name type="scientific">Hymenobacter jejuensis</name>
    <dbReference type="NCBI Taxonomy" id="2502781"/>
    <lineage>
        <taxon>Bacteria</taxon>
        <taxon>Pseudomonadati</taxon>
        <taxon>Bacteroidota</taxon>
        <taxon>Cytophagia</taxon>
        <taxon>Cytophagales</taxon>
        <taxon>Hymenobacteraceae</taxon>
        <taxon>Hymenobacter</taxon>
    </lineage>
</organism>
<dbReference type="KEGG" id="hyj:FHG12_16455"/>
<proteinExistence type="predicted"/>
<evidence type="ECO:0000313" key="2">
    <source>
        <dbReference type="Proteomes" id="UP000305398"/>
    </source>
</evidence>
<protein>
    <submittedName>
        <fullName evidence="1">Uncharacterized protein</fullName>
    </submittedName>
</protein>
<name>A0A5B8A393_9BACT</name>